<feature type="domain" description="GGDEF" evidence="2">
    <location>
        <begin position="207"/>
        <end position="349"/>
    </location>
</feature>
<dbReference type="OrthoDB" id="9804747at2"/>
<dbReference type="SMART" id="SM00267">
    <property type="entry name" value="GGDEF"/>
    <property type="match status" value="1"/>
</dbReference>
<dbReference type="InterPro" id="IPR043128">
    <property type="entry name" value="Rev_trsase/Diguanyl_cyclase"/>
</dbReference>
<feature type="transmembrane region" description="Helical" evidence="1">
    <location>
        <begin position="146"/>
        <end position="165"/>
    </location>
</feature>
<evidence type="ECO:0000313" key="3">
    <source>
        <dbReference type="EMBL" id="KRL76265.1"/>
    </source>
</evidence>
<keyword evidence="1" id="KW-0812">Transmembrane</keyword>
<proteinExistence type="predicted"/>
<dbReference type="Gene3D" id="3.30.70.270">
    <property type="match status" value="1"/>
</dbReference>
<dbReference type="InterPro" id="IPR029787">
    <property type="entry name" value="Nucleotide_cyclase"/>
</dbReference>
<organism evidence="3 4">
    <name type="scientific">Ligilactobacillus equi DSM 15833 = JCM 10991</name>
    <dbReference type="NCBI Taxonomy" id="1423740"/>
    <lineage>
        <taxon>Bacteria</taxon>
        <taxon>Bacillati</taxon>
        <taxon>Bacillota</taxon>
        <taxon>Bacilli</taxon>
        <taxon>Lactobacillales</taxon>
        <taxon>Lactobacillaceae</taxon>
        <taxon>Ligilactobacillus</taxon>
    </lineage>
</organism>
<dbReference type="AlphaFoldDB" id="A0A0R1T511"/>
<reference evidence="3 4" key="1">
    <citation type="journal article" date="2015" name="Genome Announc.">
        <title>Expanding the biotechnology potential of lactobacilli through comparative genomics of 213 strains and associated genera.</title>
        <authorList>
            <person name="Sun Z."/>
            <person name="Harris H.M."/>
            <person name="McCann A."/>
            <person name="Guo C."/>
            <person name="Argimon S."/>
            <person name="Zhang W."/>
            <person name="Yang X."/>
            <person name="Jeffery I.B."/>
            <person name="Cooney J.C."/>
            <person name="Kagawa T.F."/>
            <person name="Liu W."/>
            <person name="Song Y."/>
            <person name="Salvetti E."/>
            <person name="Wrobel A."/>
            <person name="Rasinkangas P."/>
            <person name="Parkhill J."/>
            <person name="Rea M.C."/>
            <person name="O'Sullivan O."/>
            <person name="Ritari J."/>
            <person name="Douillard F.P."/>
            <person name="Paul Ross R."/>
            <person name="Yang R."/>
            <person name="Briner A.E."/>
            <person name="Felis G.E."/>
            <person name="de Vos W.M."/>
            <person name="Barrangou R."/>
            <person name="Klaenhammer T.R."/>
            <person name="Caufield P.W."/>
            <person name="Cui Y."/>
            <person name="Zhang H."/>
            <person name="O'Toole P.W."/>
        </authorList>
    </citation>
    <scope>NUCLEOTIDE SEQUENCE [LARGE SCALE GENOMIC DNA]</scope>
    <source>
        <strain evidence="3 4">DSM 15833</strain>
    </source>
</reference>
<feature type="transmembrane region" description="Helical" evidence="1">
    <location>
        <begin position="6"/>
        <end position="27"/>
    </location>
</feature>
<feature type="transmembrane region" description="Helical" evidence="1">
    <location>
        <begin position="197"/>
        <end position="214"/>
    </location>
</feature>
<dbReference type="SUPFAM" id="SSF55073">
    <property type="entry name" value="Nucleotide cyclase"/>
    <property type="match status" value="1"/>
</dbReference>
<dbReference type="EMBL" id="AZFH01000202">
    <property type="protein sequence ID" value="KRL76265.1"/>
    <property type="molecule type" value="Genomic_DNA"/>
</dbReference>
<accession>A0A0R1T511</accession>
<name>A0A0R1T511_9LACO</name>
<feature type="transmembrane region" description="Helical" evidence="1">
    <location>
        <begin position="172"/>
        <end position="191"/>
    </location>
</feature>
<feature type="transmembrane region" description="Helical" evidence="1">
    <location>
        <begin position="39"/>
        <end position="61"/>
    </location>
</feature>
<keyword evidence="1" id="KW-1133">Transmembrane helix</keyword>
<keyword evidence="1" id="KW-0472">Membrane</keyword>
<dbReference type="Pfam" id="PF00990">
    <property type="entry name" value="GGDEF"/>
    <property type="match status" value="1"/>
</dbReference>
<comment type="caution">
    <text evidence="3">The sequence shown here is derived from an EMBL/GenBank/DDBJ whole genome shotgun (WGS) entry which is preliminary data.</text>
</comment>
<dbReference type="Proteomes" id="UP000051048">
    <property type="component" value="Unassembled WGS sequence"/>
</dbReference>
<sequence>MTITSLSPLIINNSFVIILMIITILTTNWRRARKNTEDFLLFLICINLISTCAFNIIGTHLIGLHSELALKVVFFSKSFEYFEYMFIPFLLLIFCQNFSKGEINSIKWPTYLTPLLVGIVSLIYNIFSPLAFNISKAGTLTKYSFYHYYLTIGFIYLIFILLLYLRDKNNLRALNFPLFSIMIILGGLAQYFLKFDAFFWCIIAITVVGIFSQLQNQMIYRDEVTALFNRDYFARVIQGRTKQKAVTGIVIDVTNYYQIYKHLGGAKSIEILVTITDAIKGLIGSRGILIRYSDNRFIILINSQDDKTVTNLRKLIIYRLEQFNNDFDKITLKLNISRPIYHFNKVSCTRFQNDWEHEEKAKA</sequence>
<feature type="transmembrane region" description="Helical" evidence="1">
    <location>
        <begin position="111"/>
        <end position="134"/>
    </location>
</feature>
<dbReference type="PATRIC" id="fig|1423740.3.peg.2146"/>
<feature type="transmembrane region" description="Helical" evidence="1">
    <location>
        <begin position="81"/>
        <end position="99"/>
    </location>
</feature>
<dbReference type="InterPro" id="IPR000160">
    <property type="entry name" value="GGDEF_dom"/>
</dbReference>
<evidence type="ECO:0000259" key="2">
    <source>
        <dbReference type="SMART" id="SM00267"/>
    </source>
</evidence>
<gene>
    <name evidence="3" type="ORF">FC36_GL001980</name>
</gene>
<dbReference type="STRING" id="1423740.FC36_GL001980"/>
<evidence type="ECO:0000313" key="4">
    <source>
        <dbReference type="Proteomes" id="UP000051048"/>
    </source>
</evidence>
<protein>
    <recommendedName>
        <fullName evidence="2">GGDEF domain-containing protein</fullName>
    </recommendedName>
</protein>
<evidence type="ECO:0000256" key="1">
    <source>
        <dbReference type="SAM" id="Phobius"/>
    </source>
</evidence>